<dbReference type="GO" id="GO:0031930">
    <property type="term" value="P:mitochondria-nucleus signaling pathway"/>
    <property type="evidence" value="ECO:0007669"/>
    <property type="project" value="TreeGrafter"/>
</dbReference>
<dbReference type="PROSITE" id="PS51375">
    <property type="entry name" value="PPR"/>
    <property type="match status" value="1"/>
</dbReference>
<feature type="repeat" description="PPR" evidence="12">
    <location>
        <begin position="356"/>
        <end position="390"/>
    </location>
</feature>
<keyword evidence="5" id="KW-0508">mRNA splicing</keyword>
<comment type="similarity">
    <text evidence="2">Belongs to the CCM1 family.</text>
</comment>
<comment type="subcellular location">
    <subcellularLocation>
        <location evidence="1">Mitochondrion</location>
    </subcellularLocation>
</comment>
<dbReference type="Proteomes" id="UP001161438">
    <property type="component" value="Chromosome 6"/>
</dbReference>
<dbReference type="InterPro" id="IPR011990">
    <property type="entry name" value="TPR-like_helical_dom_sf"/>
</dbReference>
<dbReference type="PANTHER" id="PTHR47936">
    <property type="entry name" value="PPR_LONG DOMAIN-CONTAINING PROTEIN"/>
    <property type="match status" value="1"/>
</dbReference>
<gene>
    <name evidence="13" type="primary">SMKI06G1880</name>
    <name evidence="13" type="ORF">SMKI_06G1880</name>
</gene>
<dbReference type="GO" id="GO:0005739">
    <property type="term" value="C:mitochondrion"/>
    <property type="evidence" value="ECO:0007669"/>
    <property type="project" value="UniProtKB-SubCell"/>
</dbReference>
<evidence type="ECO:0000256" key="12">
    <source>
        <dbReference type="PROSITE-ProRule" id="PRU00708"/>
    </source>
</evidence>
<evidence type="ECO:0000256" key="3">
    <source>
        <dbReference type="ARBA" id="ARBA00022664"/>
    </source>
</evidence>
<dbReference type="InterPro" id="IPR002885">
    <property type="entry name" value="PPR_rpt"/>
</dbReference>
<evidence type="ECO:0000256" key="9">
    <source>
        <dbReference type="ARBA" id="ARBA00044511"/>
    </source>
</evidence>
<dbReference type="RefSeq" id="XP_056081954.1">
    <property type="nucleotide sequence ID" value="XM_056222243.1"/>
</dbReference>
<evidence type="ECO:0000256" key="7">
    <source>
        <dbReference type="ARBA" id="ARBA00042287"/>
    </source>
</evidence>
<dbReference type="AlphaFoldDB" id="A0AA35NGH1"/>
<evidence type="ECO:0000256" key="4">
    <source>
        <dbReference type="ARBA" id="ARBA00022737"/>
    </source>
</evidence>
<keyword evidence="14" id="KW-1185">Reference proteome</keyword>
<accession>A0AA35NGH1</accession>
<dbReference type="NCBIfam" id="TIGR00756">
    <property type="entry name" value="PPR"/>
    <property type="match status" value="1"/>
</dbReference>
<comment type="subunit">
    <text evidence="9">Binds to mitochondrial small subunit 15S rRNA.</text>
</comment>
<dbReference type="GeneID" id="80918050"/>
<evidence type="ECO:0000256" key="5">
    <source>
        <dbReference type="ARBA" id="ARBA00023187"/>
    </source>
</evidence>
<evidence type="ECO:0000256" key="11">
    <source>
        <dbReference type="ARBA" id="ARBA00044545"/>
    </source>
</evidence>
<dbReference type="Gene3D" id="1.25.40.10">
    <property type="entry name" value="Tetratricopeptide repeat domain"/>
    <property type="match status" value="1"/>
</dbReference>
<reference evidence="13" key="1">
    <citation type="submission" date="2022-10" db="EMBL/GenBank/DDBJ databases">
        <authorList>
            <person name="Byrne P K."/>
        </authorList>
    </citation>
    <scope>NUCLEOTIDE SEQUENCE</scope>
    <source>
        <strain evidence="13">IFO1815</strain>
    </source>
</reference>
<evidence type="ECO:0000256" key="1">
    <source>
        <dbReference type="ARBA" id="ARBA00004173"/>
    </source>
</evidence>
<dbReference type="GO" id="GO:0008380">
    <property type="term" value="P:RNA splicing"/>
    <property type="evidence" value="ECO:0007669"/>
    <property type="project" value="UniProtKB-KW"/>
</dbReference>
<evidence type="ECO:0000256" key="6">
    <source>
        <dbReference type="ARBA" id="ARBA00042271"/>
    </source>
</evidence>
<dbReference type="GO" id="GO:0006397">
    <property type="term" value="P:mRNA processing"/>
    <property type="evidence" value="ECO:0007669"/>
    <property type="project" value="UniProtKB-KW"/>
</dbReference>
<organism evidence="13 14">
    <name type="scientific">Saccharomyces mikatae IFO 1815</name>
    <dbReference type="NCBI Taxonomy" id="226126"/>
    <lineage>
        <taxon>Eukaryota</taxon>
        <taxon>Fungi</taxon>
        <taxon>Dikarya</taxon>
        <taxon>Ascomycota</taxon>
        <taxon>Saccharomycotina</taxon>
        <taxon>Saccharomycetes</taxon>
        <taxon>Saccharomycetales</taxon>
        <taxon>Saccharomycetaceae</taxon>
        <taxon>Saccharomyces</taxon>
    </lineage>
</organism>
<evidence type="ECO:0000256" key="2">
    <source>
        <dbReference type="ARBA" id="ARBA00006192"/>
    </source>
</evidence>
<keyword evidence="4" id="KW-0677">Repeat</keyword>
<protein>
    <recommendedName>
        <fullName evidence="10">Mitochondrial 15S rRNA processing factor CCM1</fullName>
    </recommendedName>
    <alternativeName>
        <fullName evidence="7">COB and COX1 mRNA maturation protein 1</fullName>
    </alternativeName>
    <alternativeName>
        <fullName evidence="11">Degradation of mitochondrial rRNA protein 1</fullName>
    </alternativeName>
    <alternativeName>
        <fullName evidence="6">Required for respiratory growth protein 2</fullName>
    </alternativeName>
</protein>
<name>A0AA35NGH1_SACMI</name>
<dbReference type="Pfam" id="PF13041">
    <property type="entry name" value="PPR_2"/>
    <property type="match status" value="1"/>
</dbReference>
<evidence type="ECO:0000256" key="8">
    <source>
        <dbReference type="ARBA" id="ARBA00044493"/>
    </source>
</evidence>
<evidence type="ECO:0000313" key="14">
    <source>
        <dbReference type="Proteomes" id="UP001161438"/>
    </source>
</evidence>
<evidence type="ECO:0000256" key="10">
    <source>
        <dbReference type="ARBA" id="ARBA00044527"/>
    </source>
</evidence>
<proteinExistence type="inferred from homology"/>
<sequence>MYMAKYGPKTNVLCFPLKSVHLLSKKLIVKRFKYTVPIEDEKNMRCLGGNKTISPEDVEFKLAQLREFTNSLKDRIHNIELVNSNSHQSNDRPLISENSRSDNVTKSISVTDEVETNKLSELIHSSFSEKINHLVPKVIRERVADDSVLEKNVLDKSHMNWAPIIDRLYTSEKRLTSITSKEFSVWLRCTVKYLPFHSILYLDEMLLEQIGGDVVKFDTNMYECIFNNLGNLKPNSSGQESIVDDKVILKMKELLERYDNSLKIIEERRTKRQGPLLRAPKMTQAILNNCLKYSTKCSSYNNMESFITRFKDNYEISLNKQNLTTVIQFYSKKKMIKQAWNTFDTMKFLSTKHFPDILTYNTMLQICEKEKNFPRALDLFQEIQDHNIKPTTNTYIIMARVLATSSSNTVVSEGKSNSLRLLGWKYLHELQEKNLHRHKNDELNLFLSMMALSAYDGDIELSRALYYLFIGKKYRNLCANWKGNILLDQDKIWKSVLMPEMLNYLMLAYARFDPNNLPVLSGYEKGIALRRRFLREFNSSSRIDDTNKAVKFKLPFLPINDLNLVAQILAESNAIWGFNLENGGTYDTLTSTIETVQETIKKLAQSFHLFAQESKDLNDFKFKIMYEVTKMQRESINVNVFNKISLYTYLTIPINLKQQKEFLRRLTNFTFQQHEFEAVIKRLYESYRNLSLSDQIVQNSNSDEVKSVSEIEGKGSLNVRIDDIWYITSLRCKIMMDTSLYELVMKAAIEFQNEDLAKKTWNDRGRFRTTVPFLKMDQRVRITEDQKFARLMVDFFTKQGKYSDALSIVLSSKNRFNWTYPMVKNLHQALEAIEDKNSVEILLDVVNKKSHARAIKWDDQELTI</sequence>
<keyword evidence="3" id="KW-0507">mRNA processing</keyword>
<dbReference type="PANTHER" id="PTHR47936:SF1">
    <property type="entry name" value="PENTATRICOPEPTIDE REPEAT-CONTAINING PROTEIN GUN1, CHLOROPLASTIC"/>
    <property type="match status" value="1"/>
</dbReference>
<evidence type="ECO:0000313" key="13">
    <source>
        <dbReference type="EMBL" id="CAI4038839.1"/>
    </source>
</evidence>
<comment type="function">
    <text evidence="8">Regulates mitochondrial small subunit maturation by controlling 15S rRNA 5'-end processing. Localizes to the 5' precursor of the 15S rRNA in a position that is subsequently occupied by mS47 in the mature yeast mtSSU. Uses structure and sequence-specific RNA recognition, binding to a single-stranded region of the precursor and specifically recognizing bases -6 to -1. The exchange of Ccm1 for mS47 is coupled to the irreversible removal of precursor rRNA that is accompanied by conformational changes of the mitoribosomal proteins uS5m and mS26. These conformational changes signal completion of 5'-end rRNA processing through protection of the mature 5'-end of the 15S rRNA and stabilization of mS47. The removal of the 5' precursor together with the dissociation of Ccm1 may be catalyzed by the 5'-3' exoribonuclease Pet127. Involved in the specific removal of group I introns in mitochondrial encoded transcripts.</text>
</comment>
<dbReference type="EMBL" id="OX365762">
    <property type="protein sequence ID" value="CAI4038839.1"/>
    <property type="molecule type" value="Genomic_DNA"/>
</dbReference>